<gene>
    <name evidence="1" type="ORF">ESZ50_02345</name>
</gene>
<organism evidence="1 2">
    <name type="scientific">Weissella muntiaci</name>
    <dbReference type="NCBI Taxonomy" id="2508881"/>
    <lineage>
        <taxon>Bacteria</taxon>
        <taxon>Bacillati</taxon>
        <taxon>Bacillota</taxon>
        <taxon>Bacilli</taxon>
        <taxon>Lactobacillales</taxon>
        <taxon>Lactobacillaceae</taxon>
        <taxon>Weissella</taxon>
    </lineage>
</organism>
<evidence type="ECO:0000313" key="1">
    <source>
        <dbReference type="EMBL" id="TYC50528.1"/>
    </source>
</evidence>
<reference evidence="1 2" key="1">
    <citation type="submission" date="2019-01" db="EMBL/GenBank/DDBJ databases">
        <title>Weissella sp. nov., a novel lactic acid bacterium isolated from animal feces.</title>
        <authorList>
            <person name="Wang L.-T."/>
        </authorList>
    </citation>
    <scope>NUCLEOTIDE SEQUENCE [LARGE SCALE GENOMIC DNA]</scope>
    <source>
        <strain evidence="1 2">8H-2</strain>
    </source>
</reference>
<keyword evidence="2" id="KW-1185">Reference proteome</keyword>
<dbReference type="Proteomes" id="UP000371977">
    <property type="component" value="Unassembled WGS sequence"/>
</dbReference>
<evidence type="ECO:0000313" key="2">
    <source>
        <dbReference type="Proteomes" id="UP000371977"/>
    </source>
</evidence>
<comment type="caution">
    <text evidence="1">The sequence shown here is derived from an EMBL/GenBank/DDBJ whole genome shotgun (WGS) entry which is preliminary data.</text>
</comment>
<sequence>MIRSLSHEDFSNDTDLLELIQTYHDLLAYIQKCFTVNTPREVADLGNMDYQYMYFLKKRINLRDNISPSWMTFKRIFRGFGKYILDQRQLDRYENTLLKIETKIEELMKHPQSIPALKSILNIQDFKAKQYDRRLSNLSTNTQVSTQKVLNFYKQIQTKSKNFENYFKATANSNIYKPEVVLLSKVKNLVSNTEFESFPFSEDEKKRLRSAAMLNLPITLEQLTPNVLEFLESYDA</sequence>
<dbReference type="RefSeq" id="WP_148622000.1">
    <property type="nucleotide sequence ID" value="NZ_SDGZ01000008.1"/>
</dbReference>
<proteinExistence type="predicted"/>
<dbReference type="EMBL" id="SDGZ01000008">
    <property type="protein sequence ID" value="TYC50528.1"/>
    <property type="molecule type" value="Genomic_DNA"/>
</dbReference>
<dbReference type="AlphaFoldDB" id="A0A6C2C961"/>
<name>A0A6C2C961_9LACO</name>
<protein>
    <submittedName>
        <fullName evidence="1">Uncharacterized protein</fullName>
    </submittedName>
</protein>
<accession>A0A6C2C961</accession>